<evidence type="ECO:0000313" key="2">
    <source>
        <dbReference type="Proteomes" id="UP001648503"/>
    </source>
</evidence>
<keyword evidence="2" id="KW-1185">Reference proteome</keyword>
<accession>A0ABQ8F5A0</accession>
<comment type="caution">
    <text evidence="1">The sequence shown here is derived from an EMBL/GenBank/DDBJ whole genome shotgun (WGS) entry which is preliminary data.</text>
</comment>
<name>A0ABQ8F5A0_9FUNG</name>
<organism evidence="1 2">
    <name type="scientific">Batrachochytrium salamandrivorans</name>
    <dbReference type="NCBI Taxonomy" id="1357716"/>
    <lineage>
        <taxon>Eukaryota</taxon>
        <taxon>Fungi</taxon>
        <taxon>Fungi incertae sedis</taxon>
        <taxon>Chytridiomycota</taxon>
        <taxon>Chytridiomycota incertae sedis</taxon>
        <taxon>Chytridiomycetes</taxon>
        <taxon>Rhizophydiales</taxon>
        <taxon>Rhizophydiales incertae sedis</taxon>
        <taxon>Batrachochytrium</taxon>
    </lineage>
</organism>
<protein>
    <submittedName>
        <fullName evidence="1">Uncharacterized protein</fullName>
    </submittedName>
</protein>
<evidence type="ECO:0000313" key="1">
    <source>
        <dbReference type="EMBL" id="KAH6592479.1"/>
    </source>
</evidence>
<proteinExistence type="predicted"/>
<dbReference type="EMBL" id="JAFCIX010000379">
    <property type="protein sequence ID" value="KAH6592479.1"/>
    <property type="molecule type" value="Genomic_DNA"/>
</dbReference>
<dbReference type="Proteomes" id="UP001648503">
    <property type="component" value="Unassembled WGS sequence"/>
</dbReference>
<sequence>MGVLTEFSGLSSAYQQDVYMDDLELQEQSLLKAQRNLQPCFPNSTCPAYVFLHKKACCPPLLVTYTTSPTRVEMTDTSGYIYASDDGLFESMMASSAMRNRYATQCDPIQHRLFSSNSNMVSPTPSPAADVTQDSAIQRLKMLYSHF</sequence>
<gene>
    <name evidence="1" type="ORF">BASA50_008095</name>
</gene>
<reference evidence="1 2" key="1">
    <citation type="submission" date="2021-02" db="EMBL/GenBank/DDBJ databases">
        <title>Variation within the Batrachochytrium salamandrivorans European outbreak.</title>
        <authorList>
            <person name="Kelly M."/>
            <person name="Pasmans F."/>
            <person name="Shea T.P."/>
            <person name="Munoz J.F."/>
            <person name="Carranza S."/>
            <person name="Cuomo C.A."/>
            <person name="Martel A."/>
        </authorList>
    </citation>
    <scope>NUCLEOTIDE SEQUENCE [LARGE SCALE GENOMIC DNA]</scope>
    <source>
        <strain evidence="1 2">AMFP18/2</strain>
    </source>
</reference>